<gene>
    <name evidence="2" type="ORF">SAMN04488123_11543</name>
</gene>
<sequence length="132" mass="14682">MLANKEKKWAIYVTAGSVSALVSYLLFNKRARSKTVSCVRESKAFVSDASAFVTENRQEISDLVKGTTERVNELVQVAGEDIEQIARHSAHLKDTATDVLDTAKEAGQDIQRQRQAYKIREGQTEQRLPGAD</sequence>
<keyword evidence="3" id="KW-1185">Reference proteome</keyword>
<protein>
    <submittedName>
        <fullName evidence="2">Uncharacterized protein</fullName>
    </submittedName>
</protein>
<dbReference type="Proteomes" id="UP000198853">
    <property type="component" value="Unassembled WGS sequence"/>
</dbReference>
<proteinExistence type="predicted"/>
<name>A0A1G8R4L4_9BACI</name>
<reference evidence="2 3" key="1">
    <citation type="submission" date="2016-10" db="EMBL/GenBank/DDBJ databases">
        <authorList>
            <person name="de Groot N.N."/>
        </authorList>
    </citation>
    <scope>NUCLEOTIDE SEQUENCE [LARGE SCALE GENOMIC DNA]</scope>
    <source>
        <strain evidence="2 3">DSM 21771</strain>
    </source>
</reference>
<organism evidence="2 3">
    <name type="scientific">Natribacillus halophilus</name>
    <dbReference type="NCBI Taxonomy" id="549003"/>
    <lineage>
        <taxon>Bacteria</taxon>
        <taxon>Bacillati</taxon>
        <taxon>Bacillota</taxon>
        <taxon>Bacilli</taxon>
        <taxon>Bacillales</taxon>
        <taxon>Bacillaceae</taxon>
        <taxon>Natribacillus</taxon>
    </lineage>
</organism>
<dbReference type="AlphaFoldDB" id="A0A1G8R4L4"/>
<evidence type="ECO:0000256" key="1">
    <source>
        <dbReference type="SAM" id="Phobius"/>
    </source>
</evidence>
<keyword evidence="1" id="KW-0472">Membrane</keyword>
<accession>A0A1G8R4L4</accession>
<keyword evidence="1" id="KW-1133">Transmembrane helix</keyword>
<feature type="transmembrane region" description="Helical" evidence="1">
    <location>
        <begin position="9"/>
        <end position="27"/>
    </location>
</feature>
<evidence type="ECO:0000313" key="3">
    <source>
        <dbReference type="Proteomes" id="UP000198853"/>
    </source>
</evidence>
<dbReference type="EMBL" id="FNEN01000015">
    <property type="protein sequence ID" value="SDJ11525.1"/>
    <property type="molecule type" value="Genomic_DNA"/>
</dbReference>
<keyword evidence="1" id="KW-0812">Transmembrane</keyword>
<evidence type="ECO:0000313" key="2">
    <source>
        <dbReference type="EMBL" id="SDJ11525.1"/>
    </source>
</evidence>